<proteinExistence type="predicted"/>
<evidence type="ECO:0000313" key="2">
    <source>
        <dbReference type="Proteomes" id="UP001383192"/>
    </source>
</evidence>
<sequence>MADISALQTWISAFDKEYYWSWDENGETSISEHTQRTLDLPILIPRLIVRKYGWRGEAYENVYKYQKARGFDPRTTQFAGSLGLYELESLVQEGKVQVGNEQFEDNHGSSFPTWTSWWKTKRKFFDMW</sequence>
<accession>A0AAW0CS25</accession>
<evidence type="ECO:0000313" key="1">
    <source>
        <dbReference type="EMBL" id="KAK7041723.1"/>
    </source>
</evidence>
<dbReference type="Proteomes" id="UP001383192">
    <property type="component" value="Unassembled WGS sequence"/>
</dbReference>
<name>A0AAW0CS25_9AGAR</name>
<gene>
    <name evidence="1" type="ORF">VNI00_009012</name>
</gene>
<organism evidence="1 2">
    <name type="scientific">Paramarasmius palmivorus</name>
    <dbReference type="NCBI Taxonomy" id="297713"/>
    <lineage>
        <taxon>Eukaryota</taxon>
        <taxon>Fungi</taxon>
        <taxon>Dikarya</taxon>
        <taxon>Basidiomycota</taxon>
        <taxon>Agaricomycotina</taxon>
        <taxon>Agaricomycetes</taxon>
        <taxon>Agaricomycetidae</taxon>
        <taxon>Agaricales</taxon>
        <taxon>Marasmiineae</taxon>
        <taxon>Marasmiaceae</taxon>
        <taxon>Paramarasmius</taxon>
    </lineage>
</organism>
<reference evidence="1 2" key="1">
    <citation type="submission" date="2024-01" db="EMBL/GenBank/DDBJ databases">
        <title>A draft genome for a cacao thread blight-causing isolate of Paramarasmius palmivorus.</title>
        <authorList>
            <person name="Baruah I.K."/>
            <person name="Bukari Y."/>
            <person name="Amoako-Attah I."/>
            <person name="Meinhardt L.W."/>
            <person name="Bailey B.A."/>
            <person name="Cohen S.P."/>
        </authorList>
    </citation>
    <scope>NUCLEOTIDE SEQUENCE [LARGE SCALE GENOMIC DNA]</scope>
    <source>
        <strain evidence="1 2">GH-12</strain>
    </source>
</reference>
<dbReference type="EMBL" id="JAYKXP010000032">
    <property type="protein sequence ID" value="KAK7041723.1"/>
    <property type="molecule type" value="Genomic_DNA"/>
</dbReference>
<dbReference type="AlphaFoldDB" id="A0AAW0CS25"/>
<protein>
    <submittedName>
        <fullName evidence="1">Uncharacterized protein</fullName>
    </submittedName>
</protein>
<keyword evidence="2" id="KW-1185">Reference proteome</keyword>
<comment type="caution">
    <text evidence="1">The sequence shown here is derived from an EMBL/GenBank/DDBJ whole genome shotgun (WGS) entry which is preliminary data.</text>
</comment>